<dbReference type="Proteomes" id="UP001217089">
    <property type="component" value="Unassembled WGS sequence"/>
</dbReference>
<keyword evidence="4" id="KW-1185">Reference proteome</keyword>
<dbReference type="EMBL" id="JARBDR010000923">
    <property type="protein sequence ID" value="KAJ8297851.1"/>
    <property type="molecule type" value="Genomic_DNA"/>
</dbReference>
<evidence type="ECO:0000313" key="4">
    <source>
        <dbReference type="Proteomes" id="UP001217089"/>
    </source>
</evidence>
<proteinExistence type="predicted"/>
<gene>
    <name evidence="3" type="ORF">KUTeg_024382</name>
</gene>
<evidence type="ECO:0000256" key="1">
    <source>
        <dbReference type="ARBA" id="ARBA00022837"/>
    </source>
</evidence>
<dbReference type="SUPFAM" id="SSF52047">
    <property type="entry name" value="RNI-like"/>
    <property type="match status" value="1"/>
</dbReference>
<sequence>MLEGLRRNKNIEVLKLSDNPITNKGAIELLNTIEKYDCGVKEIDLGKQPVDEDFVLKLKSMQLERDITATYRKVCYQSKEGNSNVEMDRTMYISGDPLTILLEFSRMKGLRVLDLFVTLDIDGSHSVSLEEFREGIKMSHLPIRAHDIDEIIKQIDLDRDGEINFR</sequence>
<name>A0ABQ9E2A2_TEGGR</name>
<dbReference type="PROSITE" id="PS50222">
    <property type="entry name" value="EF_HAND_2"/>
    <property type="match status" value="2"/>
</dbReference>
<dbReference type="InterPro" id="IPR032675">
    <property type="entry name" value="LRR_dom_sf"/>
</dbReference>
<keyword evidence="1" id="KW-0106">Calcium</keyword>
<dbReference type="PROSITE" id="PS00018">
    <property type="entry name" value="EF_HAND_1"/>
    <property type="match status" value="1"/>
</dbReference>
<dbReference type="InterPro" id="IPR018247">
    <property type="entry name" value="EF_Hand_1_Ca_BS"/>
</dbReference>
<dbReference type="SUPFAM" id="SSF47473">
    <property type="entry name" value="EF-hand"/>
    <property type="match status" value="1"/>
</dbReference>
<dbReference type="Gene3D" id="1.10.238.10">
    <property type="entry name" value="EF-hand"/>
    <property type="match status" value="1"/>
</dbReference>
<comment type="caution">
    <text evidence="3">The sequence shown here is derived from an EMBL/GenBank/DDBJ whole genome shotgun (WGS) entry which is preliminary data.</text>
</comment>
<dbReference type="InterPro" id="IPR002048">
    <property type="entry name" value="EF_hand_dom"/>
</dbReference>
<evidence type="ECO:0000313" key="3">
    <source>
        <dbReference type="EMBL" id="KAJ8297851.1"/>
    </source>
</evidence>
<dbReference type="Gene3D" id="3.80.10.10">
    <property type="entry name" value="Ribonuclease Inhibitor"/>
    <property type="match status" value="1"/>
</dbReference>
<accession>A0ABQ9E2A2</accession>
<dbReference type="InterPro" id="IPR011992">
    <property type="entry name" value="EF-hand-dom_pair"/>
</dbReference>
<organism evidence="3 4">
    <name type="scientific">Tegillarca granosa</name>
    <name type="common">Malaysian cockle</name>
    <name type="synonym">Anadara granosa</name>
    <dbReference type="NCBI Taxonomy" id="220873"/>
    <lineage>
        <taxon>Eukaryota</taxon>
        <taxon>Metazoa</taxon>
        <taxon>Spiralia</taxon>
        <taxon>Lophotrochozoa</taxon>
        <taxon>Mollusca</taxon>
        <taxon>Bivalvia</taxon>
        <taxon>Autobranchia</taxon>
        <taxon>Pteriomorphia</taxon>
        <taxon>Arcoida</taxon>
        <taxon>Arcoidea</taxon>
        <taxon>Arcidae</taxon>
        <taxon>Tegillarca</taxon>
    </lineage>
</organism>
<protein>
    <recommendedName>
        <fullName evidence="2">EF-hand domain-containing protein</fullName>
    </recommendedName>
</protein>
<feature type="domain" description="EF-hand" evidence="2">
    <location>
        <begin position="107"/>
        <end position="142"/>
    </location>
</feature>
<feature type="domain" description="EF-hand" evidence="2">
    <location>
        <begin position="143"/>
        <end position="166"/>
    </location>
</feature>
<evidence type="ECO:0000259" key="2">
    <source>
        <dbReference type="PROSITE" id="PS50222"/>
    </source>
</evidence>
<reference evidence="3 4" key="1">
    <citation type="submission" date="2022-12" db="EMBL/GenBank/DDBJ databases">
        <title>Chromosome-level genome of Tegillarca granosa.</title>
        <authorList>
            <person name="Kim J."/>
        </authorList>
    </citation>
    <scope>NUCLEOTIDE SEQUENCE [LARGE SCALE GENOMIC DNA]</scope>
    <source>
        <strain evidence="3">Teg-2019</strain>
        <tissue evidence="3">Adductor muscle</tissue>
    </source>
</reference>